<proteinExistence type="predicted"/>
<dbReference type="EMBL" id="JALAXI010000004">
    <property type="protein sequence ID" value="MCY9279529.1"/>
    <property type="molecule type" value="Genomic_DNA"/>
</dbReference>
<name>A0AA90ERS5_9BACI</name>
<gene>
    <name evidence="1" type="ORF">MOE73_05575</name>
</gene>
<evidence type="ECO:0000313" key="1">
    <source>
        <dbReference type="EMBL" id="MCY9279529.1"/>
    </source>
</evidence>
<sequence>MDLTLIVFCLSRLSSKKENGALLKSVLLYADVGSVERALDDEYSGMIILGWSVYTAGTAKITVKTKQKASAWFKN</sequence>
<dbReference type="Proteomes" id="UP001066455">
    <property type="component" value="Unassembled WGS sequence"/>
</dbReference>
<dbReference type="RefSeq" id="WP_268303587.1">
    <property type="nucleotide sequence ID" value="NZ_JALAJL010000047.1"/>
</dbReference>
<reference evidence="1" key="1">
    <citation type="submission" date="2022-02" db="EMBL/GenBank/DDBJ databases">
        <title>Crop Bioprotection Bacillus Genome Sequencing.</title>
        <authorList>
            <person name="Dunlap C."/>
        </authorList>
    </citation>
    <scope>NUCLEOTIDE SEQUENCE</scope>
    <source>
        <strain evidence="1">T20C14</strain>
    </source>
</reference>
<organism evidence="1 2">
    <name type="scientific">Bacillus haynesii</name>
    <dbReference type="NCBI Taxonomy" id="1925021"/>
    <lineage>
        <taxon>Bacteria</taxon>
        <taxon>Bacillati</taxon>
        <taxon>Bacillota</taxon>
        <taxon>Bacilli</taxon>
        <taxon>Bacillales</taxon>
        <taxon>Bacillaceae</taxon>
        <taxon>Bacillus</taxon>
    </lineage>
</organism>
<evidence type="ECO:0000313" key="2">
    <source>
        <dbReference type="Proteomes" id="UP001066455"/>
    </source>
</evidence>
<comment type="caution">
    <text evidence="1">The sequence shown here is derived from an EMBL/GenBank/DDBJ whole genome shotgun (WGS) entry which is preliminary data.</text>
</comment>
<protein>
    <submittedName>
        <fullName evidence="1">Uncharacterized protein</fullName>
    </submittedName>
</protein>
<accession>A0AA90ERS5</accession>
<dbReference type="AlphaFoldDB" id="A0AA90ERS5"/>